<evidence type="ECO:0000313" key="2">
    <source>
        <dbReference type="Proteomes" id="UP000295341"/>
    </source>
</evidence>
<reference evidence="1 2" key="1">
    <citation type="submission" date="2019-03" db="EMBL/GenBank/DDBJ databases">
        <title>Genomic Encyclopedia of Type Strains, Phase IV (KMG-IV): sequencing the most valuable type-strain genomes for metagenomic binning, comparative biology and taxonomic classification.</title>
        <authorList>
            <person name="Goeker M."/>
        </authorList>
    </citation>
    <scope>NUCLEOTIDE SEQUENCE [LARGE SCALE GENOMIC DNA]</scope>
    <source>
        <strain evidence="1 2">DSM 26377</strain>
    </source>
</reference>
<dbReference type="AlphaFoldDB" id="A0A4S3K5D2"/>
<accession>A0A4S3K5D2</accession>
<dbReference type="RefSeq" id="WP_133880109.1">
    <property type="nucleotide sequence ID" value="NZ_MWIN01000012.1"/>
</dbReference>
<sequence>MRTTQDIGFVGRLSGLALAVVVLGLAACDSGSSYLKGGSSARADGPARCAALIDEAAVTRQELAAGARSSSSRLMLRFVHLTDDHIIDDDGQGVIGASVIDPLSVQFESAMRFQEEYSDEVLNDLEGRINACVAEYPAEFSIVTGDSADLTTVGEIRRFIDNLDGTYDQMSRFEQICRASQPEGTPESVLALNCTRFTGRGVADTQTPDPDPENLLFQPLVTRTVLQLTATQTSSILGRASDGSTDLARQTATRAPGMPEILRCNAGAPGCINTRLSTPWYVVFGNHDGYVRGTLPLELGINEAALAFGRHFMVRQSEFVREFFNSSATPGPIGHGFGFVEPARLNDDNDRNDGYYAFNAGGGKFRMIVLNSIIDGVDPRLPTELLRNPAALADGGLDRAQFTWLQAQLQDAYARKQLVMVFTHHPDLTFAEYGTFAALVPIDVTAVELDGLLASYPNLIAWVAGHTHRHRVRPFKVTGETGTNGVVTAPVACKAAGACTGFWQIESASLIDFPQEQRLIEVFDNGDGTGTIRGPIFGHGVENSRRLAIADDRCALYLADPASLVDALTEADLGVLCSQGGTRQGEAADRNVELTFRMPF</sequence>
<organism evidence="1 2">
    <name type="scientific">Panacagrimonas perspica</name>
    <dbReference type="NCBI Taxonomy" id="381431"/>
    <lineage>
        <taxon>Bacteria</taxon>
        <taxon>Pseudomonadati</taxon>
        <taxon>Pseudomonadota</taxon>
        <taxon>Gammaproteobacteria</taxon>
        <taxon>Nevskiales</taxon>
        <taxon>Nevskiaceae</taxon>
        <taxon>Panacagrimonas</taxon>
    </lineage>
</organism>
<dbReference type="Proteomes" id="UP000295341">
    <property type="component" value="Unassembled WGS sequence"/>
</dbReference>
<evidence type="ECO:0000313" key="1">
    <source>
        <dbReference type="EMBL" id="TDU31534.1"/>
    </source>
</evidence>
<comment type="caution">
    <text evidence="1">The sequence shown here is derived from an EMBL/GenBank/DDBJ whole genome shotgun (WGS) entry which is preliminary data.</text>
</comment>
<dbReference type="PANTHER" id="PTHR43143">
    <property type="entry name" value="METALLOPHOSPHOESTERASE, CALCINEURIN SUPERFAMILY"/>
    <property type="match status" value="1"/>
</dbReference>
<dbReference type="SUPFAM" id="SSF56300">
    <property type="entry name" value="Metallo-dependent phosphatases"/>
    <property type="match status" value="1"/>
</dbReference>
<proteinExistence type="predicted"/>
<dbReference type="EMBL" id="SOBT01000008">
    <property type="protein sequence ID" value="TDU31534.1"/>
    <property type="molecule type" value="Genomic_DNA"/>
</dbReference>
<gene>
    <name evidence="1" type="ORF">DFR24_0904</name>
</gene>
<dbReference type="OrthoDB" id="8132905at2"/>
<protein>
    <submittedName>
        <fullName evidence="1">Calcineurin-like phosphoesterase family protein</fullName>
    </submittedName>
</protein>
<keyword evidence="2" id="KW-1185">Reference proteome</keyword>
<dbReference type="InterPro" id="IPR051918">
    <property type="entry name" value="STPP_CPPED1"/>
</dbReference>
<name>A0A4S3K5D2_9GAMM</name>
<dbReference type="Gene3D" id="3.60.21.10">
    <property type="match status" value="1"/>
</dbReference>
<dbReference type="InterPro" id="IPR029052">
    <property type="entry name" value="Metallo-depent_PP-like"/>
</dbReference>
<dbReference type="PANTHER" id="PTHR43143:SF1">
    <property type="entry name" value="SERINE_THREONINE-PROTEIN PHOSPHATASE CPPED1"/>
    <property type="match status" value="1"/>
</dbReference>
<dbReference type="PROSITE" id="PS51257">
    <property type="entry name" value="PROKAR_LIPOPROTEIN"/>
    <property type="match status" value="1"/>
</dbReference>